<protein>
    <submittedName>
        <fullName evidence="2">Uncharacterized protein</fullName>
    </submittedName>
</protein>
<accession>A0A328DBF3</accession>
<keyword evidence="3" id="KW-1185">Reference proteome</keyword>
<evidence type="ECO:0000313" key="3">
    <source>
        <dbReference type="Proteomes" id="UP000249390"/>
    </source>
</evidence>
<dbReference type="AlphaFoldDB" id="A0A328DBF3"/>
<reference evidence="2 3" key="1">
    <citation type="submission" date="2018-06" db="EMBL/GenBank/DDBJ databases">
        <title>The Genome of Cuscuta australis (Dodder) Provides Insight into the Evolution of Plant Parasitism.</title>
        <authorList>
            <person name="Liu H."/>
        </authorList>
    </citation>
    <scope>NUCLEOTIDE SEQUENCE [LARGE SCALE GENOMIC DNA]</scope>
    <source>
        <strain evidence="3">cv. Yunnan</strain>
        <tissue evidence="2">Vines</tissue>
    </source>
</reference>
<dbReference type="Proteomes" id="UP000249390">
    <property type="component" value="Unassembled WGS sequence"/>
</dbReference>
<evidence type="ECO:0000256" key="1">
    <source>
        <dbReference type="SAM" id="MobiDB-lite"/>
    </source>
</evidence>
<feature type="compositionally biased region" description="Polar residues" evidence="1">
    <location>
        <begin position="224"/>
        <end position="239"/>
    </location>
</feature>
<sequence length="254" mass="27327">MASSLASSPFSVNKAKTDHHFSISSKPYFLHTFLPNFQTQTRSSKKLRCVAAALGNGLFTQTTQEARRIVPENVQGLPTVRVVYVGPRSAIPVVPHGRGLDPEFDCGFRLVRGCGVLGGGAQGRGQLQILLQGSGGRERVYRVFDFRGGAGAEGEGGGGEGEGEVGRGVGVPVDAGMYEAKQIWVFHNVSARPVEERLLPALQEEEANLGWFRGSDAETCEDPPQSSQVFTQRQGSGCQNVHPKPPVLARRVSR</sequence>
<feature type="region of interest" description="Disordered" evidence="1">
    <location>
        <begin position="215"/>
        <end position="254"/>
    </location>
</feature>
<dbReference type="EMBL" id="NQVE01000169">
    <property type="protein sequence ID" value="RAL42520.1"/>
    <property type="molecule type" value="Genomic_DNA"/>
</dbReference>
<comment type="caution">
    <text evidence="2">The sequence shown here is derived from an EMBL/GenBank/DDBJ whole genome shotgun (WGS) entry which is preliminary data.</text>
</comment>
<gene>
    <name evidence="2" type="ORF">DM860_011138</name>
</gene>
<evidence type="ECO:0000313" key="2">
    <source>
        <dbReference type="EMBL" id="RAL42520.1"/>
    </source>
</evidence>
<name>A0A328DBF3_9ASTE</name>
<proteinExistence type="predicted"/>
<organism evidence="2 3">
    <name type="scientific">Cuscuta australis</name>
    <dbReference type="NCBI Taxonomy" id="267555"/>
    <lineage>
        <taxon>Eukaryota</taxon>
        <taxon>Viridiplantae</taxon>
        <taxon>Streptophyta</taxon>
        <taxon>Embryophyta</taxon>
        <taxon>Tracheophyta</taxon>
        <taxon>Spermatophyta</taxon>
        <taxon>Magnoliopsida</taxon>
        <taxon>eudicotyledons</taxon>
        <taxon>Gunneridae</taxon>
        <taxon>Pentapetalae</taxon>
        <taxon>asterids</taxon>
        <taxon>lamiids</taxon>
        <taxon>Solanales</taxon>
        <taxon>Convolvulaceae</taxon>
        <taxon>Cuscuteae</taxon>
        <taxon>Cuscuta</taxon>
        <taxon>Cuscuta subgen. Grammica</taxon>
        <taxon>Cuscuta sect. Cleistogrammica</taxon>
    </lineage>
</organism>